<gene>
    <name evidence="1" type="ORF">BRPE64_BCDS07720</name>
</gene>
<dbReference type="HOGENOM" id="CLU_3266878_0_0_4"/>
<protein>
    <submittedName>
        <fullName evidence="1">Uncharacterized protein</fullName>
    </submittedName>
</protein>
<reference evidence="1 2" key="2">
    <citation type="journal article" date="2018" name="Int. J. Syst. Evol. Microbiol.">
        <title>Burkholderia insecticola sp. nov., a gut symbiotic bacterium of the bean bug Riptortus pedestris.</title>
        <authorList>
            <person name="Takeshita K."/>
            <person name="Tamaki H."/>
            <person name="Ohbayashi T."/>
            <person name="Meng X.-Y."/>
            <person name="Sone T."/>
            <person name="Mitani Y."/>
            <person name="Peeters C."/>
            <person name="Kikuchi Y."/>
            <person name="Vandamme P."/>
        </authorList>
    </citation>
    <scope>NUCLEOTIDE SEQUENCE [LARGE SCALE GENOMIC DNA]</scope>
    <source>
        <strain evidence="1">RPE64</strain>
    </source>
</reference>
<evidence type="ECO:0000313" key="1">
    <source>
        <dbReference type="EMBL" id="BAN25433.1"/>
    </source>
</evidence>
<keyword evidence="2" id="KW-1185">Reference proteome</keyword>
<reference evidence="1 2" key="1">
    <citation type="journal article" date="2013" name="Genome Announc.">
        <title>Complete Genome Sequence of Burkholderia sp. Strain RPE64, Bacterial Symbiont of the Bean Bug Riptortus pedestris.</title>
        <authorList>
            <person name="Shibata T.F."/>
            <person name="Maeda T."/>
            <person name="Nikoh N."/>
            <person name="Yamaguchi K."/>
            <person name="Oshima K."/>
            <person name="Hattori M."/>
            <person name="Nishiyama T."/>
            <person name="Hasebe M."/>
            <person name="Fukatsu T."/>
            <person name="Kikuchi Y."/>
            <person name="Shigenobu S."/>
        </authorList>
    </citation>
    <scope>NUCLEOTIDE SEQUENCE [LARGE SCALE GENOMIC DNA]</scope>
</reference>
<organism evidence="1 2">
    <name type="scientific">Caballeronia insecticola</name>
    <dbReference type="NCBI Taxonomy" id="758793"/>
    <lineage>
        <taxon>Bacteria</taxon>
        <taxon>Pseudomonadati</taxon>
        <taxon>Pseudomonadota</taxon>
        <taxon>Betaproteobacteria</taxon>
        <taxon>Burkholderiales</taxon>
        <taxon>Burkholderiaceae</taxon>
        <taxon>Caballeronia</taxon>
    </lineage>
</organism>
<name>R4WLG4_9BURK</name>
<dbReference type="KEGG" id="buo:BRPE64_BCDS07720"/>
<evidence type="ECO:0000313" key="2">
    <source>
        <dbReference type="Proteomes" id="UP000013966"/>
    </source>
</evidence>
<dbReference type="AlphaFoldDB" id="R4WLG4"/>
<dbReference type="Proteomes" id="UP000013966">
    <property type="component" value="Chromosome 2"/>
</dbReference>
<sequence length="41" mass="4448">MDVRPIQTLASTRSSRLAFAMIQSQRHFIASAARLNGGCGQ</sequence>
<proteinExistence type="predicted"/>
<accession>R4WLG4</accession>
<dbReference type="EMBL" id="AP013059">
    <property type="protein sequence ID" value="BAN25433.1"/>
    <property type="molecule type" value="Genomic_DNA"/>
</dbReference>